<protein>
    <submittedName>
        <fullName evidence="1">Uncharacterized protein</fullName>
    </submittedName>
</protein>
<evidence type="ECO:0000313" key="2">
    <source>
        <dbReference type="Proteomes" id="UP001163387"/>
    </source>
</evidence>
<gene>
    <name evidence="1" type="ORF">SHM_17480</name>
</gene>
<reference evidence="1 2" key="1">
    <citation type="journal article" date="2022" name="Front. Microbiol.">
        <title>Male-killing mechanisms vary between Spiroplasma species.</title>
        <authorList>
            <person name="Arai H."/>
            <person name="Inoue M."/>
            <person name="Kageyama D."/>
        </authorList>
    </citation>
    <scope>NUCLEOTIDE SEQUENCE [LARGE SCALE GENOMIC DNA]</scope>
    <source>
        <strain evidence="2">sHm</strain>
    </source>
</reference>
<sequence>MSLQTKTIIEEELRNVADLTWFTKNFIRCHQNWHHGETCKFENHFDEKDKKCFQFRTIIKKQNEDYFIYDEIIKREDKTFFLLRLYDDKRKKVWELLIYFEKNEIVQQIRHLRYKQFLNEIKNNAKLIKKESKHTTIIRTPFLEFVRTITNQKQDNITEEVQDKYWMAFLPLCTILILSHKCWEKPIYGLLPTFLNQT</sequence>
<organism evidence="1 2">
    <name type="scientific">Spiroplasma ixodetis</name>
    <dbReference type="NCBI Taxonomy" id="2141"/>
    <lineage>
        <taxon>Bacteria</taxon>
        <taxon>Bacillati</taxon>
        <taxon>Mycoplasmatota</taxon>
        <taxon>Mollicutes</taxon>
        <taxon>Entomoplasmatales</taxon>
        <taxon>Spiroplasmataceae</taxon>
        <taxon>Spiroplasma</taxon>
    </lineage>
</organism>
<accession>A0ABN6T054</accession>
<name>A0ABN6T054_9MOLU</name>
<dbReference type="EMBL" id="AP026933">
    <property type="protein sequence ID" value="BDT04102.1"/>
    <property type="molecule type" value="Genomic_DNA"/>
</dbReference>
<keyword evidence="2" id="KW-1185">Reference proteome</keyword>
<evidence type="ECO:0000313" key="1">
    <source>
        <dbReference type="EMBL" id="BDT04102.1"/>
    </source>
</evidence>
<dbReference type="Proteomes" id="UP001163387">
    <property type="component" value="Chromosome"/>
</dbReference>
<proteinExistence type="predicted"/>
<dbReference type="RefSeq" id="WP_281748018.1">
    <property type="nucleotide sequence ID" value="NZ_AP026933.1"/>
</dbReference>